<comment type="caution">
    <text evidence="2">The sequence shown here is derived from an EMBL/GenBank/DDBJ whole genome shotgun (WGS) entry which is preliminary data.</text>
</comment>
<name>A0A480AAP5_9CYAN</name>
<sequence length="229" mass="25306">MIYSIVLQELATKICSSFGIVSKALLRDNLLSLFVSTSNDQKQPPNNLPDLSKYMENNDLPLLMIVAGCLIVGFAAYLIYLQQPQSSKTIPSGKFSPPQKNPQTVSPVSLCLVVPASVLGGNIRENYPIDISDLEKLIDNSAYFLCIEPAEADMIQNQLELTEENMTNVSEQREVYIRINIADAPGIMGKKVPYILKRNLPANGQGVVRKIACLKYLSVSGLENFNRII</sequence>
<proteinExistence type="predicted"/>
<gene>
    <name evidence="2" type="ORF">NIES80_16880</name>
</gene>
<dbReference type="AlphaFoldDB" id="A0A480AAP5"/>
<keyword evidence="1" id="KW-0812">Transmembrane</keyword>
<evidence type="ECO:0000256" key="1">
    <source>
        <dbReference type="SAM" id="Phobius"/>
    </source>
</evidence>
<dbReference type="EMBL" id="BJCF01000014">
    <property type="protein sequence ID" value="GCL41987.1"/>
    <property type="molecule type" value="Genomic_DNA"/>
</dbReference>
<dbReference type="RefSeq" id="WP_162501185.1">
    <property type="nucleotide sequence ID" value="NZ_BJCF01000014.1"/>
</dbReference>
<accession>A0A480AAP5</accession>
<reference evidence="3" key="1">
    <citation type="submission" date="2019-02" db="EMBL/GenBank/DDBJ databases">
        <title>Draft genome sequence of Dolichospermum planctonicum NIES-80.</title>
        <authorList>
            <person name="Yamaguchi H."/>
            <person name="Suzuki S."/>
            <person name="Kawachi M."/>
        </authorList>
    </citation>
    <scope>NUCLEOTIDE SEQUENCE [LARGE SCALE GENOMIC DNA]</scope>
    <source>
        <strain evidence="3">NIES-80</strain>
    </source>
</reference>
<keyword evidence="1" id="KW-1133">Transmembrane helix</keyword>
<keyword evidence="1" id="KW-0472">Membrane</keyword>
<organism evidence="2 3">
    <name type="scientific">Dolichospermum planctonicum</name>
    <dbReference type="NCBI Taxonomy" id="136072"/>
    <lineage>
        <taxon>Bacteria</taxon>
        <taxon>Bacillati</taxon>
        <taxon>Cyanobacteriota</taxon>
        <taxon>Cyanophyceae</taxon>
        <taxon>Nostocales</taxon>
        <taxon>Aphanizomenonaceae</taxon>
        <taxon>Dolichospermum</taxon>
    </lineage>
</organism>
<dbReference type="Proteomes" id="UP000299367">
    <property type="component" value="Unassembled WGS sequence"/>
</dbReference>
<feature type="transmembrane region" description="Helical" evidence="1">
    <location>
        <begin position="60"/>
        <end position="80"/>
    </location>
</feature>
<protein>
    <submittedName>
        <fullName evidence="2">Uncharacterized protein</fullName>
    </submittedName>
</protein>
<evidence type="ECO:0000313" key="3">
    <source>
        <dbReference type="Proteomes" id="UP000299367"/>
    </source>
</evidence>
<evidence type="ECO:0000313" key="2">
    <source>
        <dbReference type="EMBL" id="GCL41987.1"/>
    </source>
</evidence>